<dbReference type="GO" id="GO:0045454">
    <property type="term" value="P:cell redox homeostasis"/>
    <property type="evidence" value="ECO:0007669"/>
    <property type="project" value="TreeGrafter"/>
</dbReference>
<keyword evidence="14" id="KW-1185">Reference proteome</keyword>
<feature type="binding site" evidence="11">
    <location>
        <position position="46"/>
    </location>
    <ligand>
        <name>[4Fe-4S] cluster</name>
        <dbReference type="ChEBI" id="CHEBI:49883"/>
    </ligand>
</feature>
<feature type="binding site" evidence="11">
    <location>
        <position position="15"/>
    </location>
    <ligand>
        <name>[4Fe-4S] cluster</name>
        <dbReference type="ChEBI" id="CHEBI:49883"/>
    </ligand>
</feature>
<dbReference type="GO" id="GO:0005737">
    <property type="term" value="C:cytoplasm"/>
    <property type="evidence" value="ECO:0007669"/>
    <property type="project" value="UniProtKB-SubCell"/>
</dbReference>
<dbReference type="Proteomes" id="UP000548476">
    <property type="component" value="Unassembled WGS sequence"/>
</dbReference>
<accession>A0A841FHZ7</accession>
<comment type="PTM">
    <text evidence="11">Upon Fe-S cluster removal intramolecular disulfide bonds are formed.</text>
</comment>
<evidence type="ECO:0000256" key="7">
    <source>
        <dbReference type="ARBA" id="ARBA00023015"/>
    </source>
</evidence>
<evidence type="ECO:0000313" key="13">
    <source>
        <dbReference type="EMBL" id="MBB6035365.1"/>
    </source>
</evidence>
<evidence type="ECO:0000256" key="9">
    <source>
        <dbReference type="ARBA" id="ARBA00023157"/>
    </source>
</evidence>
<dbReference type="InterPro" id="IPR034768">
    <property type="entry name" value="4FE4S_WBL"/>
</dbReference>
<protein>
    <recommendedName>
        <fullName evidence="11">Transcriptional regulator WhiB</fullName>
    </recommendedName>
</protein>
<dbReference type="GO" id="GO:0045892">
    <property type="term" value="P:negative regulation of DNA-templated transcription"/>
    <property type="evidence" value="ECO:0007669"/>
    <property type="project" value="TreeGrafter"/>
</dbReference>
<evidence type="ECO:0000256" key="4">
    <source>
        <dbReference type="ARBA" id="ARBA00022723"/>
    </source>
</evidence>
<dbReference type="HAMAP" id="MF_01479">
    <property type="entry name" value="WhiB"/>
    <property type="match status" value="1"/>
</dbReference>
<dbReference type="InterPro" id="IPR003482">
    <property type="entry name" value="Whib"/>
</dbReference>
<evidence type="ECO:0000256" key="2">
    <source>
        <dbReference type="ARBA" id="ARBA00006597"/>
    </source>
</evidence>
<keyword evidence="11" id="KW-0963">Cytoplasm</keyword>
<dbReference type="GO" id="GO:0035731">
    <property type="term" value="F:dinitrosyl-iron complex binding"/>
    <property type="evidence" value="ECO:0007669"/>
    <property type="project" value="UniProtKB-UniRule"/>
</dbReference>
<organism evidence="13 14">
    <name type="scientific">Phytomonospora endophytica</name>
    <dbReference type="NCBI Taxonomy" id="714109"/>
    <lineage>
        <taxon>Bacteria</taxon>
        <taxon>Bacillati</taxon>
        <taxon>Actinomycetota</taxon>
        <taxon>Actinomycetes</taxon>
        <taxon>Micromonosporales</taxon>
        <taxon>Micromonosporaceae</taxon>
        <taxon>Phytomonospora</taxon>
    </lineage>
</organism>
<evidence type="ECO:0000256" key="3">
    <source>
        <dbReference type="ARBA" id="ARBA00022485"/>
    </source>
</evidence>
<evidence type="ECO:0000256" key="8">
    <source>
        <dbReference type="ARBA" id="ARBA00023125"/>
    </source>
</evidence>
<dbReference type="GO" id="GO:0046872">
    <property type="term" value="F:metal ion binding"/>
    <property type="evidence" value="ECO:0007669"/>
    <property type="project" value="UniProtKB-KW"/>
</dbReference>
<dbReference type="PANTHER" id="PTHR38839:SF7">
    <property type="entry name" value="TRANSCRIPTIONAL REGULATOR WHIB4"/>
    <property type="match status" value="1"/>
</dbReference>
<evidence type="ECO:0000256" key="11">
    <source>
        <dbReference type="HAMAP-Rule" id="MF_01479"/>
    </source>
</evidence>
<dbReference type="AlphaFoldDB" id="A0A841FHZ7"/>
<comment type="cofactor">
    <cofactor evidence="11">
        <name>[4Fe-4S] cluster</name>
        <dbReference type="ChEBI" id="CHEBI:49883"/>
    </cofactor>
    <text evidence="11">Binds 1 [4Fe-4S] cluster per subunit. Following nitrosylation of the [4Fe-4S] cluster binds 1 [4Fe-8(NO)] cluster per subunit.</text>
</comment>
<dbReference type="Pfam" id="PF02467">
    <property type="entry name" value="Whib"/>
    <property type="match status" value="1"/>
</dbReference>
<evidence type="ECO:0000259" key="12">
    <source>
        <dbReference type="PROSITE" id="PS51674"/>
    </source>
</evidence>
<keyword evidence="3 11" id="KW-0004">4Fe-4S</keyword>
<comment type="caution">
    <text evidence="13">The sequence shown here is derived from an EMBL/GenBank/DDBJ whole genome shotgun (WGS) entry which is preliminary data.</text>
</comment>
<gene>
    <name evidence="11" type="primary">whiB</name>
    <name evidence="13" type="ORF">HNR73_003222</name>
</gene>
<keyword evidence="4 11" id="KW-0479">Metal-binding</keyword>
<evidence type="ECO:0000313" key="14">
    <source>
        <dbReference type="Proteomes" id="UP000548476"/>
    </source>
</evidence>
<evidence type="ECO:0000256" key="5">
    <source>
        <dbReference type="ARBA" id="ARBA00023004"/>
    </source>
</evidence>
<reference evidence="13 14" key="1">
    <citation type="submission" date="2020-08" db="EMBL/GenBank/DDBJ databases">
        <title>Genomic Encyclopedia of Type Strains, Phase IV (KMG-IV): sequencing the most valuable type-strain genomes for metagenomic binning, comparative biology and taxonomic classification.</title>
        <authorList>
            <person name="Goeker M."/>
        </authorList>
    </citation>
    <scope>NUCLEOTIDE SEQUENCE [LARGE SCALE GENOMIC DNA]</scope>
    <source>
        <strain evidence="13 14">YIM 65646</strain>
    </source>
</reference>
<evidence type="ECO:0000256" key="10">
    <source>
        <dbReference type="ARBA" id="ARBA00023163"/>
    </source>
</evidence>
<keyword evidence="9 11" id="KW-1015">Disulfide bond</keyword>
<evidence type="ECO:0000256" key="6">
    <source>
        <dbReference type="ARBA" id="ARBA00023014"/>
    </source>
</evidence>
<keyword evidence="7 11" id="KW-0805">Transcription regulation</keyword>
<dbReference type="EMBL" id="JACHGT010000006">
    <property type="protein sequence ID" value="MBB6035365.1"/>
    <property type="molecule type" value="Genomic_DNA"/>
</dbReference>
<keyword evidence="8 11" id="KW-0238">DNA-binding</keyword>
<feature type="binding site" evidence="11">
    <location>
        <position position="37"/>
    </location>
    <ligand>
        <name>[4Fe-4S] cluster</name>
        <dbReference type="ChEBI" id="CHEBI:49883"/>
    </ligand>
</feature>
<comment type="subcellular location">
    <subcellularLocation>
        <location evidence="1 11">Cytoplasm</location>
    </subcellularLocation>
</comment>
<feature type="domain" description="4Fe-4S Wbl-type" evidence="12">
    <location>
        <begin position="14"/>
        <end position="70"/>
    </location>
</feature>
<sequence>MLMELMVDWASQAACREGDPDALFVQGAEQNAAKKVCRGCPVRMECLADALDNRIEFGVWGGMTERERRALLRKHTDVRSWRRVFEAALTKEAEQRSVSKGRSLTPTGF</sequence>
<dbReference type="GO" id="GO:0003677">
    <property type="term" value="F:DNA binding"/>
    <property type="evidence" value="ECO:0007669"/>
    <property type="project" value="UniProtKB-UniRule"/>
</dbReference>
<keyword evidence="5 11" id="KW-0408">Iron</keyword>
<feature type="binding site" evidence="11">
    <location>
        <position position="40"/>
    </location>
    <ligand>
        <name>[4Fe-4S] cluster</name>
        <dbReference type="ChEBI" id="CHEBI:49883"/>
    </ligand>
</feature>
<dbReference type="PANTHER" id="PTHR38839">
    <property type="entry name" value="TRANSCRIPTIONAL REGULATOR WHID-RELATED"/>
    <property type="match status" value="1"/>
</dbReference>
<name>A0A841FHZ7_9ACTN</name>
<comment type="similarity">
    <text evidence="2 11">Belongs to the WhiB family.</text>
</comment>
<evidence type="ECO:0000256" key="1">
    <source>
        <dbReference type="ARBA" id="ARBA00004496"/>
    </source>
</evidence>
<comment type="PTM">
    <text evidence="11">The Fe-S cluster can be nitrosylated by nitric oxide (NO).</text>
</comment>
<keyword evidence="6 11" id="KW-0411">Iron-sulfur</keyword>
<dbReference type="GO" id="GO:0047134">
    <property type="term" value="F:protein-disulfide reductase [NAD(P)H] activity"/>
    <property type="evidence" value="ECO:0007669"/>
    <property type="project" value="TreeGrafter"/>
</dbReference>
<keyword evidence="10 11" id="KW-0804">Transcription</keyword>
<comment type="function">
    <text evidence="11">Acts as a transcriptional regulator. Probably redox-responsive. The apo- but not holo-form probably binds DNA.</text>
</comment>
<dbReference type="PROSITE" id="PS51674">
    <property type="entry name" value="4FE4S_WBL"/>
    <property type="match status" value="1"/>
</dbReference>
<dbReference type="GO" id="GO:0051539">
    <property type="term" value="F:4 iron, 4 sulfur cluster binding"/>
    <property type="evidence" value="ECO:0007669"/>
    <property type="project" value="UniProtKB-UniRule"/>
</dbReference>
<proteinExistence type="inferred from homology"/>